<keyword evidence="3" id="KW-1185">Reference proteome</keyword>
<feature type="transmembrane region" description="Helical" evidence="1">
    <location>
        <begin position="56"/>
        <end position="78"/>
    </location>
</feature>
<organism evidence="2 3">
    <name type="scientific">Ephemerocybe angulata</name>
    <dbReference type="NCBI Taxonomy" id="980116"/>
    <lineage>
        <taxon>Eukaryota</taxon>
        <taxon>Fungi</taxon>
        <taxon>Dikarya</taxon>
        <taxon>Basidiomycota</taxon>
        <taxon>Agaricomycotina</taxon>
        <taxon>Agaricomycetes</taxon>
        <taxon>Agaricomycetidae</taxon>
        <taxon>Agaricales</taxon>
        <taxon>Agaricineae</taxon>
        <taxon>Psathyrellaceae</taxon>
        <taxon>Ephemerocybe</taxon>
    </lineage>
</organism>
<gene>
    <name evidence="2" type="ORF">D9611_014912</name>
</gene>
<keyword evidence="1" id="KW-1133">Transmembrane helix</keyword>
<dbReference type="Proteomes" id="UP000541558">
    <property type="component" value="Unassembled WGS sequence"/>
</dbReference>
<proteinExistence type="predicted"/>
<name>A0A8H5EQ56_9AGAR</name>
<evidence type="ECO:0000256" key="1">
    <source>
        <dbReference type="SAM" id="Phobius"/>
    </source>
</evidence>
<protein>
    <submittedName>
        <fullName evidence="2">Uncharacterized protein</fullName>
    </submittedName>
</protein>
<dbReference type="EMBL" id="JAACJK010000263">
    <property type="protein sequence ID" value="KAF5308997.1"/>
    <property type="molecule type" value="Genomic_DNA"/>
</dbReference>
<sequence>MKLARRNSFCRDFATSIGTPTPRSTHSHTLKTRRLNEPRFPQSRIFKNCLARRKKFCCGFVILGALTGGSPLAGNIYVVPSSFRGPSQTLPSEAHAKRASLDICAHLRKRALWIIAASAHSA</sequence>
<accession>A0A8H5EQ56</accession>
<reference evidence="2 3" key="1">
    <citation type="journal article" date="2020" name="ISME J.">
        <title>Uncovering the hidden diversity of litter-decomposition mechanisms in mushroom-forming fungi.</title>
        <authorList>
            <person name="Floudas D."/>
            <person name="Bentzer J."/>
            <person name="Ahren D."/>
            <person name="Johansson T."/>
            <person name="Persson P."/>
            <person name="Tunlid A."/>
        </authorList>
    </citation>
    <scope>NUCLEOTIDE SEQUENCE [LARGE SCALE GENOMIC DNA]</scope>
    <source>
        <strain evidence="2 3">CBS 175.51</strain>
    </source>
</reference>
<evidence type="ECO:0000313" key="3">
    <source>
        <dbReference type="Proteomes" id="UP000541558"/>
    </source>
</evidence>
<comment type="caution">
    <text evidence="2">The sequence shown here is derived from an EMBL/GenBank/DDBJ whole genome shotgun (WGS) entry which is preliminary data.</text>
</comment>
<keyword evidence="1" id="KW-0812">Transmembrane</keyword>
<dbReference type="AlphaFoldDB" id="A0A8H5EQ56"/>
<evidence type="ECO:0000313" key="2">
    <source>
        <dbReference type="EMBL" id="KAF5308997.1"/>
    </source>
</evidence>
<keyword evidence="1" id="KW-0472">Membrane</keyword>